<proteinExistence type="predicted"/>
<comment type="subcellular location">
    <subcellularLocation>
        <location evidence="1">Cell membrane</location>
        <topology evidence="1">Single-pass type I membrane protein</topology>
    </subcellularLocation>
</comment>
<keyword evidence="11" id="KW-0325">Glycoprotein</keyword>
<dbReference type="PANTHER" id="PTHR24026:SF96">
    <property type="entry name" value="CADHERIN-86C"/>
    <property type="match status" value="1"/>
</dbReference>
<keyword evidence="2" id="KW-1003">Cell membrane</keyword>
<evidence type="ECO:0000256" key="10">
    <source>
        <dbReference type="ARBA" id="ARBA00023136"/>
    </source>
</evidence>
<dbReference type="PRINTS" id="PR00205">
    <property type="entry name" value="CADHERIN"/>
</dbReference>
<feature type="compositionally biased region" description="Low complexity" evidence="13">
    <location>
        <begin position="1144"/>
        <end position="1155"/>
    </location>
</feature>
<gene>
    <name evidence="16" type="ORF">PHYEVI_LOCUS5594</name>
</gene>
<feature type="transmembrane region" description="Helical" evidence="14">
    <location>
        <begin position="799"/>
        <end position="822"/>
    </location>
</feature>
<feature type="compositionally biased region" description="Low complexity" evidence="13">
    <location>
        <begin position="1023"/>
        <end position="1035"/>
    </location>
</feature>
<evidence type="ECO:0000256" key="8">
    <source>
        <dbReference type="ARBA" id="ARBA00022889"/>
    </source>
</evidence>
<evidence type="ECO:0000256" key="5">
    <source>
        <dbReference type="ARBA" id="ARBA00022729"/>
    </source>
</evidence>
<dbReference type="Gene3D" id="2.60.40.60">
    <property type="entry name" value="Cadherins"/>
    <property type="match status" value="5"/>
</dbReference>
<dbReference type="InterPro" id="IPR002126">
    <property type="entry name" value="Cadherin-like_dom"/>
</dbReference>
<keyword evidence="6" id="KW-0677">Repeat</keyword>
<keyword evidence="4" id="KW-0479">Metal-binding</keyword>
<feature type="compositionally biased region" description="Basic and acidic residues" evidence="13">
    <location>
        <begin position="1188"/>
        <end position="1208"/>
    </location>
</feature>
<feature type="compositionally biased region" description="Basic and acidic residues" evidence="13">
    <location>
        <begin position="1299"/>
        <end position="1309"/>
    </location>
</feature>
<evidence type="ECO:0000256" key="14">
    <source>
        <dbReference type="SAM" id="Phobius"/>
    </source>
</evidence>
<dbReference type="InterPro" id="IPR015919">
    <property type="entry name" value="Cadherin-like_sf"/>
</dbReference>
<evidence type="ECO:0000259" key="15">
    <source>
        <dbReference type="PROSITE" id="PS50268"/>
    </source>
</evidence>
<evidence type="ECO:0000256" key="11">
    <source>
        <dbReference type="ARBA" id="ARBA00023180"/>
    </source>
</evidence>
<dbReference type="GO" id="GO:0007156">
    <property type="term" value="P:homophilic cell adhesion via plasma membrane adhesion molecules"/>
    <property type="evidence" value="ECO:0007669"/>
    <property type="project" value="InterPro"/>
</dbReference>
<dbReference type="GO" id="GO:0005886">
    <property type="term" value="C:plasma membrane"/>
    <property type="evidence" value="ECO:0007669"/>
    <property type="project" value="UniProtKB-SubCell"/>
</dbReference>
<dbReference type="Pfam" id="PF00028">
    <property type="entry name" value="Cadherin"/>
    <property type="match status" value="1"/>
</dbReference>
<dbReference type="FunFam" id="2.60.40.60:FF:000289">
    <property type="entry name" value="cadherin-86C isoform X2"/>
    <property type="match status" value="1"/>
</dbReference>
<protein>
    <recommendedName>
        <fullName evidence="15">Cadherin domain-containing protein</fullName>
    </recommendedName>
</protein>
<feature type="domain" description="Cadherin" evidence="15">
    <location>
        <begin position="200"/>
        <end position="260"/>
    </location>
</feature>
<keyword evidence="17" id="KW-1185">Reference proteome</keyword>
<evidence type="ECO:0000313" key="16">
    <source>
        <dbReference type="EMBL" id="CAG9859220.1"/>
    </source>
</evidence>
<keyword evidence="3 14" id="KW-0812">Transmembrane</keyword>
<keyword evidence="10 14" id="KW-0472">Membrane</keyword>
<evidence type="ECO:0000256" key="12">
    <source>
        <dbReference type="PROSITE-ProRule" id="PRU00043"/>
    </source>
</evidence>
<feature type="compositionally biased region" description="Basic and acidic residues" evidence="13">
    <location>
        <begin position="1157"/>
        <end position="1179"/>
    </location>
</feature>
<name>A0A9N9XRI5_PHYSR</name>
<keyword evidence="8" id="KW-0130">Cell adhesion</keyword>
<feature type="domain" description="Cadherin" evidence="15">
    <location>
        <begin position="261"/>
        <end position="377"/>
    </location>
</feature>
<feature type="compositionally biased region" description="Basic and acidic residues" evidence="13">
    <location>
        <begin position="1112"/>
        <end position="1127"/>
    </location>
</feature>
<dbReference type="InterPro" id="IPR020894">
    <property type="entry name" value="Cadherin_CS"/>
</dbReference>
<sequence length="1384" mass="155995">MIFLEWRVKNRRAALFRRIMRWLLLVCGPLLVVAAPRFDPTALLRDVLVPADAAVGSVVYRLRASDPTFDYPLVFAVIGRSSIVDVESLNCSRFNSVCQANVVLKRRLEPGRIYDFTVEARSQRNEYSTLNCSIRATNATTPLEKIFPGAPSLLSVSEASRRNTELGTILAKGNPQSPRAVLLELWGSREFGLHQKLVTDRDAEGTVLLLSSLDYEKKTVHHLTILANDPWTNMEEDTRNIASWPLLVAVLDEQDTPPVFKLAPPTTTLSASLNPGDLILRVQAEDGDRGNPREIRYGLVPEKNPFVAFFNMDETTGELRLARPLSQILSISHTGQPILLTVVAEEVRSDPAEAPALSTTVQLALIPPGITAGQPTFGAIEYNALLDENSPPGTVLDLPQAEINIQPGDVVTLDLENNNGTFEITPKVVEGKTKFQVLVRNSTYLDYDARQSVECYIVAVEHGAGNYTARAKLTVLLNDVNDNPPKFTEEEYRGKVQEHAKIGTHVLLVEAEDADQKPSSRIKYTGLKGEGSELFRLDGDTGLITVADSTKLDAEAIPAVTLTVEAADENGNGLKTNSTVIIKLIDVNDNPPVFQKDVYEFILKQDRTGFTTQAVITALDKDATAPNNEVHYEIINLPDNLYIDETSGEILVTKTWENTEVVALRARAWDGGVPRLYNECEVRIYPPEGQTRKMKFIFPGLNPDRRDVEETLRTITGGAKVHVDRIGPYRGHEPGATYVAIDEDNERSVVEATVTFSNGSLVDLSEINKIINQRIEKFKETRLKEREIIRIKESSGGSLLWLLILFFVFLLLAAIALILCCLCKQCPLYHATFYKKKKQTPVIEKMERVHVIGTGEGKDNKSVQVAEWFGRKEAWTPDHGVDVDVDSMRRHEVDRGSDRDGMKRTIHRQSDAQTEPFRDPFYIREGNADILRLITRGGDSQRAPHLLSDQQYMTDSGKDILMRRFIEQQQAEARSQVLLPNAVRAHSEHELLEASLRQQNALLRQILLDRERDLRLETQSLPAGTQTDQDAGTQTEPQYLRPPRREVRSDHDRSDYSEEDDEIAIVKARAKRRNGRKAHIRRKIKTPIQEENELEIVEKPQHENQQIYRQTRTSEMRQKRAASDTKSYRSQSSKSSLRKDVLEEISASIENSNESESGEKSAGKPGEKDAKYYKRRELFSDDSLDVSPRSDERSGDSYKQKFHSETDLRMISSRRSSERSNKIKLKSQSHLDLSQIGDKKKNKKPVKNGVPRYMDWYKKSESTKKDSKVPEEIHKTASKKDSKNTKRPVNSRLLMETESSSRKKVDNKKPTFGPDHPLLQHSEYRYEASYPNQQNLNNAKKPDEDNDSGIALTKPPIAQKKSVFTIAYDEMHTNQLRADSASSP</sequence>
<evidence type="ECO:0000256" key="1">
    <source>
        <dbReference type="ARBA" id="ARBA00004251"/>
    </source>
</evidence>
<dbReference type="PROSITE" id="PS00232">
    <property type="entry name" value="CADHERIN_1"/>
    <property type="match status" value="2"/>
</dbReference>
<evidence type="ECO:0000256" key="13">
    <source>
        <dbReference type="SAM" id="MobiDB-lite"/>
    </source>
</evidence>
<keyword evidence="7 12" id="KW-0106">Calcium</keyword>
<feature type="region of interest" description="Disordered" evidence="13">
    <location>
        <begin position="1019"/>
        <end position="1060"/>
    </location>
</feature>
<dbReference type="SMART" id="SM00112">
    <property type="entry name" value="CA"/>
    <property type="match status" value="4"/>
</dbReference>
<dbReference type="SUPFAM" id="SSF49313">
    <property type="entry name" value="Cadherin-like"/>
    <property type="match status" value="5"/>
</dbReference>
<feature type="region of interest" description="Disordered" evidence="13">
    <location>
        <begin position="892"/>
        <end position="911"/>
    </location>
</feature>
<accession>A0A9N9XRI5</accession>
<keyword evidence="5" id="KW-0732">Signal</keyword>
<evidence type="ECO:0000256" key="9">
    <source>
        <dbReference type="ARBA" id="ARBA00022989"/>
    </source>
</evidence>
<dbReference type="Proteomes" id="UP001153712">
    <property type="component" value="Chromosome 2"/>
</dbReference>
<feature type="compositionally biased region" description="Basic and acidic residues" evidence="13">
    <location>
        <begin position="1043"/>
        <end position="1056"/>
    </location>
</feature>
<evidence type="ECO:0000256" key="2">
    <source>
        <dbReference type="ARBA" id="ARBA00022475"/>
    </source>
</evidence>
<dbReference type="GO" id="GO:0005509">
    <property type="term" value="F:calcium ion binding"/>
    <property type="evidence" value="ECO:0007669"/>
    <property type="project" value="UniProtKB-UniRule"/>
</dbReference>
<feature type="compositionally biased region" description="Basic and acidic residues" evidence="13">
    <location>
        <begin position="892"/>
        <end position="903"/>
    </location>
</feature>
<reference evidence="16" key="1">
    <citation type="submission" date="2022-01" db="EMBL/GenBank/DDBJ databases">
        <authorList>
            <person name="King R."/>
        </authorList>
    </citation>
    <scope>NUCLEOTIDE SEQUENCE</scope>
</reference>
<evidence type="ECO:0000256" key="4">
    <source>
        <dbReference type="ARBA" id="ARBA00022723"/>
    </source>
</evidence>
<feature type="region of interest" description="Disordered" evidence="13">
    <location>
        <begin position="1095"/>
        <end position="1356"/>
    </location>
</feature>
<dbReference type="EMBL" id="OU900095">
    <property type="protein sequence ID" value="CAG9859220.1"/>
    <property type="molecule type" value="Genomic_DNA"/>
</dbReference>
<feature type="compositionally biased region" description="Basic and acidic residues" evidence="13">
    <location>
        <begin position="1255"/>
        <end position="1284"/>
    </location>
</feature>
<dbReference type="FunFam" id="2.60.40.60:FF:000123">
    <property type="entry name" value="Protocadherin beta 4"/>
    <property type="match status" value="1"/>
</dbReference>
<evidence type="ECO:0000256" key="3">
    <source>
        <dbReference type="ARBA" id="ARBA00022692"/>
    </source>
</evidence>
<dbReference type="CDD" id="cd11304">
    <property type="entry name" value="Cadherin_repeat"/>
    <property type="match status" value="5"/>
</dbReference>
<keyword evidence="9 14" id="KW-1133">Transmembrane helix</keyword>
<dbReference type="OrthoDB" id="8188793at2759"/>
<evidence type="ECO:0000313" key="17">
    <source>
        <dbReference type="Proteomes" id="UP001153712"/>
    </source>
</evidence>
<dbReference type="PANTHER" id="PTHR24026">
    <property type="entry name" value="FAT ATYPICAL CADHERIN-RELATED"/>
    <property type="match status" value="1"/>
</dbReference>
<dbReference type="PROSITE" id="PS50268">
    <property type="entry name" value="CADHERIN_2"/>
    <property type="match status" value="4"/>
</dbReference>
<feature type="domain" description="Cadherin" evidence="15">
    <location>
        <begin position="488"/>
        <end position="594"/>
    </location>
</feature>
<evidence type="ECO:0000256" key="7">
    <source>
        <dbReference type="ARBA" id="ARBA00022837"/>
    </source>
</evidence>
<organism evidence="16 17">
    <name type="scientific">Phyllotreta striolata</name>
    <name type="common">Striped flea beetle</name>
    <name type="synonym">Crioceris striolata</name>
    <dbReference type="NCBI Taxonomy" id="444603"/>
    <lineage>
        <taxon>Eukaryota</taxon>
        <taxon>Metazoa</taxon>
        <taxon>Ecdysozoa</taxon>
        <taxon>Arthropoda</taxon>
        <taxon>Hexapoda</taxon>
        <taxon>Insecta</taxon>
        <taxon>Pterygota</taxon>
        <taxon>Neoptera</taxon>
        <taxon>Endopterygota</taxon>
        <taxon>Coleoptera</taxon>
        <taxon>Polyphaga</taxon>
        <taxon>Cucujiformia</taxon>
        <taxon>Chrysomeloidea</taxon>
        <taxon>Chrysomelidae</taxon>
        <taxon>Galerucinae</taxon>
        <taxon>Alticini</taxon>
        <taxon>Phyllotreta</taxon>
    </lineage>
</organism>
<feature type="domain" description="Cadherin" evidence="15">
    <location>
        <begin position="378"/>
        <end position="487"/>
    </location>
</feature>
<evidence type="ECO:0000256" key="6">
    <source>
        <dbReference type="ARBA" id="ARBA00022737"/>
    </source>
</evidence>